<accession>A0A2P5EUT6</accession>
<dbReference type="Proteomes" id="UP000237000">
    <property type="component" value="Unassembled WGS sequence"/>
</dbReference>
<reference evidence="2" key="1">
    <citation type="submission" date="2016-06" db="EMBL/GenBank/DDBJ databases">
        <title>Parallel loss of symbiosis genes in relatives of nitrogen-fixing non-legume Parasponia.</title>
        <authorList>
            <person name="Van Velzen R."/>
            <person name="Holmer R."/>
            <person name="Bu F."/>
            <person name="Rutten L."/>
            <person name="Van Zeijl A."/>
            <person name="Liu W."/>
            <person name="Santuari L."/>
            <person name="Cao Q."/>
            <person name="Sharma T."/>
            <person name="Shen D."/>
            <person name="Roswanjaya Y."/>
            <person name="Wardhani T."/>
            <person name="Kalhor M.S."/>
            <person name="Jansen J."/>
            <person name="Van den Hoogen J."/>
            <person name="Gungor B."/>
            <person name="Hartog M."/>
            <person name="Hontelez J."/>
            <person name="Verver J."/>
            <person name="Yang W.-C."/>
            <person name="Schijlen E."/>
            <person name="Repin R."/>
            <person name="Schilthuizen M."/>
            <person name="Schranz E."/>
            <person name="Heidstra R."/>
            <person name="Miyata K."/>
            <person name="Fedorova E."/>
            <person name="Kohlen W."/>
            <person name="Bisseling T."/>
            <person name="Smit S."/>
            <person name="Geurts R."/>
        </authorList>
    </citation>
    <scope>NUCLEOTIDE SEQUENCE [LARGE SCALE GENOMIC DNA]</scope>
    <source>
        <strain evidence="2">cv. RG33-2</strain>
    </source>
</reference>
<dbReference type="EMBL" id="JXTC01000095">
    <property type="protein sequence ID" value="PON89310.1"/>
    <property type="molecule type" value="Genomic_DNA"/>
</dbReference>
<keyword evidence="2" id="KW-1185">Reference proteome</keyword>
<dbReference type="AlphaFoldDB" id="A0A2P5EUT6"/>
<protein>
    <submittedName>
        <fullName evidence="1">Uncharacterized protein</fullName>
    </submittedName>
</protein>
<organism evidence="1 2">
    <name type="scientific">Trema orientale</name>
    <name type="common">Charcoal tree</name>
    <name type="synonym">Celtis orientalis</name>
    <dbReference type="NCBI Taxonomy" id="63057"/>
    <lineage>
        <taxon>Eukaryota</taxon>
        <taxon>Viridiplantae</taxon>
        <taxon>Streptophyta</taxon>
        <taxon>Embryophyta</taxon>
        <taxon>Tracheophyta</taxon>
        <taxon>Spermatophyta</taxon>
        <taxon>Magnoliopsida</taxon>
        <taxon>eudicotyledons</taxon>
        <taxon>Gunneridae</taxon>
        <taxon>Pentapetalae</taxon>
        <taxon>rosids</taxon>
        <taxon>fabids</taxon>
        <taxon>Rosales</taxon>
        <taxon>Cannabaceae</taxon>
        <taxon>Trema</taxon>
    </lineage>
</organism>
<sequence length="92" mass="10665">MPTRWLVSTACCRRSSVSYHCPILSPVARKQSFRIFWPPLGFSLAGAPSDVLSWHQWHCWIRLIVTIIFRPVSAINLSPVRFSPFELFYQSL</sequence>
<gene>
    <name evidence="1" type="ORF">TorRG33x02_148530</name>
</gene>
<dbReference type="InParanoid" id="A0A2P5EUT6"/>
<evidence type="ECO:0000313" key="1">
    <source>
        <dbReference type="EMBL" id="PON89310.1"/>
    </source>
</evidence>
<proteinExistence type="predicted"/>
<evidence type="ECO:0000313" key="2">
    <source>
        <dbReference type="Proteomes" id="UP000237000"/>
    </source>
</evidence>
<comment type="caution">
    <text evidence="1">The sequence shown here is derived from an EMBL/GenBank/DDBJ whole genome shotgun (WGS) entry which is preliminary data.</text>
</comment>
<name>A0A2P5EUT6_TREOI</name>